<feature type="transmembrane region" description="Helical" evidence="1">
    <location>
        <begin position="21"/>
        <end position="43"/>
    </location>
</feature>
<evidence type="ECO:0000313" key="3">
    <source>
        <dbReference type="Proteomes" id="UP000638732"/>
    </source>
</evidence>
<dbReference type="EMBL" id="WWEO01000045">
    <property type="protein sequence ID" value="NCD72557.1"/>
    <property type="molecule type" value="Genomic_DNA"/>
</dbReference>
<comment type="caution">
    <text evidence="2">The sequence shown here is derived from an EMBL/GenBank/DDBJ whole genome shotgun (WGS) entry which is preliminary data.</text>
</comment>
<keyword evidence="1" id="KW-1133">Transmembrane helix</keyword>
<evidence type="ECO:0000256" key="1">
    <source>
        <dbReference type="SAM" id="Phobius"/>
    </source>
</evidence>
<keyword evidence="1" id="KW-0812">Transmembrane</keyword>
<name>A0A965ZN07_9SPHI</name>
<protein>
    <submittedName>
        <fullName evidence="2">Uncharacterized protein</fullName>
    </submittedName>
</protein>
<sequence length="51" mass="5847">MTERLRVFKAERVGNFTYGQLVIINFSFAISINLSLQAMLLQFQKIPDNGI</sequence>
<reference evidence="2" key="2">
    <citation type="submission" date="2020-10" db="EMBL/GenBank/DDBJ databases">
        <title>Mucilaginibacter sp. nov., isolated from soil.</title>
        <authorList>
            <person name="Jeon C.O."/>
        </authorList>
    </citation>
    <scope>NUCLEOTIDE SEQUENCE</scope>
    <source>
        <strain evidence="2">R11</strain>
    </source>
</reference>
<gene>
    <name evidence="2" type="ORF">GSY63_24545</name>
</gene>
<keyword evidence="1" id="KW-0472">Membrane</keyword>
<evidence type="ECO:0000313" key="2">
    <source>
        <dbReference type="EMBL" id="NCD72557.1"/>
    </source>
</evidence>
<keyword evidence="3" id="KW-1185">Reference proteome</keyword>
<organism evidence="2 3">
    <name type="scientific">Mucilaginibacter agri</name>
    <dbReference type="NCBI Taxonomy" id="2695265"/>
    <lineage>
        <taxon>Bacteria</taxon>
        <taxon>Pseudomonadati</taxon>
        <taxon>Bacteroidota</taxon>
        <taxon>Sphingobacteriia</taxon>
        <taxon>Sphingobacteriales</taxon>
        <taxon>Sphingobacteriaceae</taxon>
        <taxon>Mucilaginibacter</taxon>
    </lineage>
</organism>
<proteinExistence type="predicted"/>
<reference evidence="2" key="1">
    <citation type="submission" date="2020-01" db="EMBL/GenBank/DDBJ databases">
        <authorList>
            <person name="Seo Y.L."/>
        </authorList>
    </citation>
    <scope>NUCLEOTIDE SEQUENCE</scope>
    <source>
        <strain evidence="2">R11</strain>
    </source>
</reference>
<accession>A0A965ZN07</accession>
<dbReference type="Proteomes" id="UP000638732">
    <property type="component" value="Unassembled WGS sequence"/>
</dbReference>
<dbReference type="AlphaFoldDB" id="A0A965ZN07"/>